<evidence type="ECO:0000256" key="5">
    <source>
        <dbReference type="ARBA" id="ARBA00023136"/>
    </source>
</evidence>
<dbReference type="GO" id="GO:0005886">
    <property type="term" value="C:plasma membrane"/>
    <property type="evidence" value="ECO:0007669"/>
    <property type="project" value="UniProtKB-SubCell"/>
</dbReference>
<keyword evidence="2" id="KW-1003">Cell membrane</keyword>
<protein>
    <submittedName>
        <fullName evidence="8">DedA family protein</fullName>
    </submittedName>
</protein>
<keyword evidence="5 6" id="KW-0472">Membrane</keyword>
<feature type="transmembrane region" description="Helical" evidence="6">
    <location>
        <begin position="12"/>
        <end position="31"/>
    </location>
</feature>
<gene>
    <name evidence="8" type="ORF">ENJ89_00445</name>
</gene>
<dbReference type="PANTHER" id="PTHR42709:SF6">
    <property type="entry name" value="UNDECAPRENYL PHOSPHATE TRANSPORTER A"/>
    <property type="match status" value="1"/>
</dbReference>
<dbReference type="InterPro" id="IPR051311">
    <property type="entry name" value="DedA_domain"/>
</dbReference>
<keyword evidence="4 6" id="KW-1133">Transmembrane helix</keyword>
<evidence type="ECO:0000259" key="7">
    <source>
        <dbReference type="Pfam" id="PF09335"/>
    </source>
</evidence>
<dbReference type="PANTHER" id="PTHR42709">
    <property type="entry name" value="ALKALINE PHOSPHATASE LIKE PROTEIN"/>
    <property type="match status" value="1"/>
</dbReference>
<dbReference type="EMBL" id="DROD01000028">
    <property type="protein sequence ID" value="HHJ51635.1"/>
    <property type="molecule type" value="Genomic_DNA"/>
</dbReference>
<feature type="transmembrane region" description="Helical" evidence="6">
    <location>
        <begin position="179"/>
        <end position="196"/>
    </location>
</feature>
<comment type="caution">
    <text evidence="8">The sequence shown here is derived from an EMBL/GenBank/DDBJ whole genome shotgun (WGS) entry which is preliminary data.</text>
</comment>
<evidence type="ECO:0000256" key="4">
    <source>
        <dbReference type="ARBA" id="ARBA00022989"/>
    </source>
</evidence>
<feature type="transmembrane region" description="Helical" evidence="6">
    <location>
        <begin position="51"/>
        <end position="75"/>
    </location>
</feature>
<sequence length="204" mass="23147">MVDFLNHVFSQVSPTVGYLVLFVSAFVENTFPPIPGDTVTVLGAYLITTGFLGFWGVYISTTTGSVIGFFTMYMIGRKFGRSFLHSEKRARFFDGHRIRKVEEWFNRYGYWVIAANRFLSGTRSVISLFAGIFNLKPLSVLLLSLLSAAVWNGALIYAGYQLGVNWERITSLISQYNKIVIVLTIIVAVYFIYRAYRKRRGESA</sequence>
<dbReference type="Proteomes" id="UP000886124">
    <property type="component" value="Unassembled WGS sequence"/>
</dbReference>
<evidence type="ECO:0000256" key="3">
    <source>
        <dbReference type="ARBA" id="ARBA00022692"/>
    </source>
</evidence>
<dbReference type="InterPro" id="IPR032816">
    <property type="entry name" value="VTT_dom"/>
</dbReference>
<evidence type="ECO:0000256" key="1">
    <source>
        <dbReference type="ARBA" id="ARBA00004651"/>
    </source>
</evidence>
<dbReference type="AlphaFoldDB" id="A0A7V5PMZ1"/>
<dbReference type="Pfam" id="PF09335">
    <property type="entry name" value="VTT_dom"/>
    <property type="match status" value="1"/>
</dbReference>
<comment type="subcellular location">
    <subcellularLocation>
        <location evidence="1">Cell membrane</location>
        <topology evidence="1">Multi-pass membrane protein</topology>
    </subcellularLocation>
</comment>
<evidence type="ECO:0000313" key="8">
    <source>
        <dbReference type="EMBL" id="HHJ51635.1"/>
    </source>
</evidence>
<feature type="domain" description="VTT" evidence="7">
    <location>
        <begin position="34"/>
        <end position="161"/>
    </location>
</feature>
<keyword evidence="3 6" id="KW-0812">Transmembrane</keyword>
<reference evidence="8" key="1">
    <citation type="journal article" date="2020" name="mSystems">
        <title>Genome- and Community-Level Interaction Insights into Carbon Utilization and Element Cycling Functions of Hydrothermarchaeota in Hydrothermal Sediment.</title>
        <authorList>
            <person name="Zhou Z."/>
            <person name="Liu Y."/>
            <person name="Xu W."/>
            <person name="Pan J."/>
            <person name="Luo Z.H."/>
            <person name="Li M."/>
        </authorList>
    </citation>
    <scope>NUCLEOTIDE SEQUENCE [LARGE SCALE GENOMIC DNA]</scope>
    <source>
        <strain evidence="8">HyVt-527</strain>
    </source>
</reference>
<organism evidence="8">
    <name type="scientific">Caldithrix abyssi</name>
    <dbReference type="NCBI Taxonomy" id="187145"/>
    <lineage>
        <taxon>Bacteria</taxon>
        <taxon>Pseudomonadati</taxon>
        <taxon>Calditrichota</taxon>
        <taxon>Calditrichia</taxon>
        <taxon>Calditrichales</taxon>
        <taxon>Calditrichaceae</taxon>
        <taxon>Caldithrix</taxon>
    </lineage>
</organism>
<evidence type="ECO:0000256" key="6">
    <source>
        <dbReference type="SAM" id="Phobius"/>
    </source>
</evidence>
<feature type="transmembrane region" description="Helical" evidence="6">
    <location>
        <begin position="138"/>
        <end position="159"/>
    </location>
</feature>
<name>A0A7V5PMZ1_CALAY</name>
<evidence type="ECO:0000256" key="2">
    <source>
        <dbReference type="ARBA" id="ARBA00022475"/>
    </source>
</evidence>
<proteinExistence type="predicted"/>
<accession>A0A7V5PMZ1</accession>